<accession>A0A9D1V6T8</accession>
<dbReference type="InterPro" id="IPR001807">
    <property type="entry name" value="ClC"/>
</dbReference>
<dbReference type="GO" id="GO:0015108">
    <property type="term" value="F:chloride transmembrane transporter activity"/>
    <property type="evidence" value="ECO:0007669"/>
    <property type="project" value="InterPro"/>
</dbReference>
<comment type="subcellular location">
    <subcellularLocation>
        <location evidence="1">Membrane</location>
        <topology evidence="1">Multi-pass membrane protein</topology>
    </subcellularLocation>
</comment>
<feature type="transmembrane region" description="Helical" evidence="5">
    <location>
        <begin position="145"/>
        <end position="170"/>
    </location>
</feature>
<gene>
    <name evidence="6" type="ORF">H9741_01875</name>
</gene>
<dbReference type="Pfam" id="PF00654">
    <property type="entry name" value="Voltage_CLC"/>
    <property type="match status" value="1"/>
</dbReference>
<dbReference type="InterPro" id="IPR014743">
    <property type="entry name" value="Cl-channel_core"/>
</dbReference>
<feature type="transmembrane region" description="Helical" evidence="5">
    <location>
        <begin position="51"/>
        <end position="73"/>
    </location>
</feature>
<evidence type="ECO:0000256" key="4">
    <source>
        <dbReference type="ARBA" id="ARBA00023136"/>
    </source>
</evidence>
<evidence type="ECO:0000313" key="7">
    <source>
        <dbReference type="Proteomes" id="UP000824204"/>
    </source>
</evidence>
<dbReference type="SUPFAM" id="SSF81340">
    <property type="entry name" value="Clc chloride channel"/>
    <property type="match status" value="1"/>
</dbReference>
<evidence type="ECO:0000256" key="3">
    <source>
        <dbReference type="ARBA" id="ARBA00022989"/>
    </source>
</evidence>
<reference evidence="6" key="2">
    <citation type="submission" date="2021-04" db="EMBL/GenBank/DDBJ databases">
        <authorList>
            <person name="Gilroy R."/>
        </authorList>
    </citation>
    <scope>NUCLEOTIDE SEQUENCE</scope>
    <source>
        <strain evidence="6">811</strain>
    </source>
</reference>
<evidence type="ECO:0000256" key="2">
    <source>
        <dbReference type="ARBA" id="ARBA00022692"/>
    </source>
</evidence>
<dbReference type="PANTHER" id="PTHR43427:SF12">
    <property type="entry name" value="CHLORIDE TRANSPORTER"/>
    <property type="match status" value="1"/>
</dbReference>
<dbReference type="Gene3D" id="1.10.3080.10">
    <property type="entry name" value="Clc chloride channel"/>
    <property type="match status" value="1"/>
</dbReference>
<dbReference type="PANTHER" id="PTHR43427">
    <property type="entry name" value="CHLORIDE CHANNEL PROTEIN CLC-E"/>
    <property type="match status" value="1"/>
</dbReference>
<keyword evidence="2 5" id="KW-0812">Transmembrane</keyword>
<dbReference type="GO" id="GO:0016020">
    <property type="term" value="C:membrane"/>
    <property type="evidence" value="ECO:0007669"/>
    <property type="project" value="UniProtKB-SubCell"/>
</dbReference>
<feature type="transmembrane region" description="Helical" evidence="5">
    <location>
        <begin position="220"/>
        <end position="244"/>
    </location>
</feature>
<dbReference type="InterPro" id="IPR050368">
    <property type="entry name" value="ClC-type_chloride_channel"/>
</dbReference>
<evidence type="ECO:0000256" key="5">
    <source>
        <dbReference type="SAM" id="Phobius"/>
    </source>
</evidence>
<feature type="transmembrane region" description="Helical" evidence="5">
    <location>
        <begin position="182"/>
        <end position="200"/>
    </location>
</feature>
<feature type="transmembrane region" description="Helical" evidence="5">
    <location>
        <begin position="299"/>
        <end position="332"/>
    </location>
</feature>
<reference evidence="6" key="1">
    <citation type="journal article" date="2021" name="PeerJ">
        <title>Extensive microbial diversity within the chicken gut microbiome revealed by metagenomics and culture.</title>
        <authorList>
            <person name="Gilroy R."/>
            <person name="Ravi A."/>
            <person name="Getino M."/>
            <person name="Pursley I."/>
            <person name="Horton D.L."/>
            <person name="Alikhan N.F."/>
            <person name="Baker D."/>
            <person name="Gharbi K."/>
            <person name="Hall N."/>
            <person name="Watson M."/>
            <person name="Adriaenssens E.M."/>
            <person name="Foster-Nyarko E."/>
            <person name="Jarju S."/>
            <person name="Secka A."/>
            <person name="Antonio M."/>
            <person name="Oren A."/>
            <person name="Chaudhuri R.R."/>
            <person name="La Ragione R."/>
            <person name="Hildebrand F."/>
            <person name="Pallen M.J."/>
        </authorList>
    </citation>
    <scope>NUCLEOTIDE SEQUENCE</scope>
    <source>
        <strain evidence="6">811</strain>
    </source>
</reference>
<keyword evidence="4 5" id="KW-0472">Membrane</keyword>
<evidence type="ECO:0000256" key="1">
    <source>
        <dbReference type="ARBA" id="ARBA00004141"/>
    </source>
</evidence>
<feature type="transmembrane region" description="Helical" evidence="5">
    <location>
        <begin position="16"/>
        <end position="39"/>
    </location>
</feature>
<sequence length="426" mass="44507">MRVFDAKGLAAFGEQIAYALLGALSGAVIGLVCGVFGKGIDALSAFETSRFSLYVWFLPAVGLLTAAMLRVFAKNSPTGMGAVFKASRGEGEDFPLRNVAFQFAGTWGAHLFCASVGREGAGVQIGAAIGGCFGRAVPLRDAPHVLLVAGMAAGFSALFGTPVCALFFALEVTVVGKLRLRAFTASLFSSYAALFVANLLGVTHILEHTSFEFTMSVSLFLRLFGFGALCGLAGLFFCLARKYIAKFFSFCCPNSYVRAAVCGLLLACLLFVSGGRYSGLGTNLIQEAVSGGTVYAWDWVVKLLFTATFLSVGFVGGEVTTLFAAGACLGAVAGELFGIPAEAAACLGYAALFGAATNTLLAPLFLGTEMFGGSALPVMAIVCLAAYLFNFGHSVYKQSISESLGGQGLLATEKQRVLHLPHTLRR</sequence>
<dbReference type="PRINTS" id="PR00762">
    <property type="entry name" value="CLCHANNEL"/>
</dbReference>
<comment type="caution">
    <text evidence="6">The sequence shown here is derived from an EMBL/GenBank/DDBJ whole genome shotgun (WGS) entry which is preliminary data.</text>
</comment>
<keyword evidence="3 5" id="KW-1133">Transmembrane helix</keyword>
<dbReference type="Proteomes" id="UP000824204">
    <property type="component" value="Unassembled WGS sequence"/>
</dbReference>
<name>A0A9D1V6T8_9FIRM</name>
<dbReference type="EMBL" id="DXFX01000025">
    <property type="protein sequence ID" value="HIX07200.1"/>
    <property type="molecule type" value="Genomic_DNA"/>
</dbReference>
<organism evidence="6 7">
    <name type="scientific">Candidatus Borkfalkia faecipullorum</name>
    <dbReference type="NCBI Taxonomy" id="2838510"/>
    <lineage>
        <taxon>Bacteria</taxon>
        <taxon>Bacillati</taxon>
        <taxon>Bacillota</taxon>
        <taxon>Clostridia</taxon>
        <taxon>Christensenellales</taxon>
        <taxon>Christensenellaceae</taxon>
        <taxon>Candidatus Borkfalkia</taxon>
    </lineage>
</organism>
<feature type="transmembrane region" description="Helical" evidence="5">
    <location>
        <begin position="256"/>
        <end position="279"/>
    </location>
</feature>
<dbReference type="AlphaFoldDB" id="A0A9D1V6T8"/>
<evidence type="ECO:0000313" key="6">
    <source>
        <dbReference type="EMBL" id="HIX07200.1"/>
    </source>
</evidence>
<protein>
    <submittedName>
        <fullName evidence="6">Chloride channel protein</fullName>
    </submittedName>
</protein>
<feature type="transmembrane region" description="Helical" evidence="5">
    <location>
        <begin position="371"/>
        <end position="389"/>
    </location>
</feature>
<proteinExistence type="predicted"/>